<proteinExistence type="predicted"/>
<feature type="region of interest" description="Disordered" evidence="1">
    <location>
        <begin position="63"/>
        <end position="119"/>
    </location>
</feature>
<gene>
    <name evidence="2" type="ORF">GCM10025876_16180</name>
</gene>
<evidence type="ECO:0000256" key="1">
    <source>
        <dbReference type="SAM" id="MobiDB-lite"/>
    </source>
</evidence>
<keyword evidence="3" id="KW-1185">Reference proteome</keyword>
<dbReference type="EMBL" id="BSUN01000001">
    <property type="protein sequence ID" value="GMA35414.1"/>
    <property type="molecule type" value="Genomic_DNA"/>
</dbReference>
<feature type="compositionally biased region" description="Low complexity" evidence="1">
    <location>
        <begin position="83"/>
        <end position="100"/>
    </location>
</feature>
<comment type="caution">
    <text evidence="2">The sequence shown here is derived from an EMBL/GenBank/DDBJ whole genome shotgun (WGS) entry which is preliminary data.</text>
</comment>
<protein>
    <submittedName>
        <fullName evidence="2">Uncharacterized protein</fullName>
    </submittedName>
</protein>
<evidence type="ECO:0000313" key="3">
    <source>
        <dbReference type="Proteomes" id="UP001157125"/>
    </source>
</evidence>
<sequence>MATLNNGLQLMGVGSDMTQIIKGLVLLAAVAFDVYNKTQGRPSLIGAMGRAFQNSRLGSHEPVVAPAGGSAAASTIGAHETGSTATLPASATSTATEAPPVVDDITQTSHPMGNAEEER</sequence>
<feature type="compositionally biased region" description="Low complexity" evidence="1">
    <location>
        <begin position="63"/>
        <end position="74"/>
    </location>
</feature>
<accession>A0ABQ6IF99</accession>
<reference evidence="3" key="1">
    <citation type="journal article" date="2019" name="Int. J. Syst. Evol. Microbiol.">
        <title>The Global Catalogue of Microorganisms (GCM) 10K type strain sequencing project: providing services to taxonomists for standard genome sequencing and annotation.</title>
        <authorList>
            <consortium name="The Broad Institute Genomics Platform"/>
            <consortium name="The Broad Institute Genome Sequencing Center for Infectious Disease"/>
            <person name="Wu L."/>
            <person name="Ma J."/>
        </authorList>
    </citation>
    <scope>NUCLEOTIDE SEQUENCE [LARGE SCALE GENOMIC DNA]</scope>
    <source>
        <strain evidence="3">NBRC 112299</strain>
    </source>
</reference>
<name>A0ABQ6IF99_9MICO</name>
<organism evidence="2 3">
    <name type="scientific">Demequina litorisediminis</name>
    <dbReference type="NCBI Taxonomy" id="1849022"/>
    <lineage>
        <taxon>Bacteria</taxon>
        <taxon>Bacillati</taxon>
        <taxon>Actinomycetota</taxon>
        <taxon>Actinomycetes</taxon>
        <taxon>Micrococcales</taxon>
        <taxon>Demequinaceae</taxon>
        <taxon>Demequina</taxon>
    </lineage>
</organism>
<evidence type="ECO:0000313" key="2">
    <source>
        <dbReference type="EMBL" id="GMA35414.1"/>
    </source>
</evidence>
<dbReference type="Proteomes" id="UP001157125">
    <property type="component" value="Unassembled WGS sequence"/>
</dbReference>